<accession>A0ABR1CI88</accession>
<dbReference type="EMBL" id="JAVFWL010000002">
    <property type="protein sequence ID" value="KAK6738129.1"/>
    <property type="molecule type" value="Genomic_DNA"/>
</dbReference>
<feature type="compositionally biased region" description="Basic and acidic residues" evidence="1">
    <location>
        <begin position="328"/>
        <end position="344"/>
    </location>
</feature>
<feature type="region of interest" description="Disordered" evidence="1">
    <location>
        <begin position="293"/>
        <end position="344"/>
    </location>
</feature>
<sequence>MDSQQQSSNIFNAFTSKSHQVSPCDATIPEGAWQEEESLEVYKKKRTQRPPADGRAEIIRFVKRRPKSSEQIYETVQPRRDGRRELILLEPVQFSDEPPDTLYDDYSLYRMEEYVDAGTEICERDKEPVYYTIQKVEKAPPAMPEKEKRVKEECIAPAKEMDTITFVEEERKSVERLSSREDLTTIPALERGPYVSTVPVGDVSVEPSLERGSDAGRSEKAYSRSGEISRETPLLDRTVYYEREIVQGEKPAEKEEIRDSRAASRQTTIIDDEIFHANKRVDSVLRGAHETIRESPMQTLPTVPEEDYHEEDRDSFQRERTSQQVVKSKTEYKETRREMTQKKETSIPIIQAPSRASDARHSCERSHMYERIVQAPSPRPASTLRSTSAPSRPSHTPYCPHCRIVPREHERCYEHDRSFVRDIPVQKERYSSTSQRSRMDEGRVCTESRTTPVHETITTERFERIEKVRRKFPATTV</sequence>
<organism evidence="2 3">
    <name type="scientific">Necator americanus</name>
    <name type="common">Human hookworm</name>
    <dbReference type="NCBI Taxonomy" id="51031"/>
    <lineage>
        <taxon>Eukaryota</taxon>
        <taxon>Metazoa</taxon>
        <taxon>Ecdysozoa</taxon>
        <taxon>Nematoda</taxon>
        <taxon>Chromadorea</taxon>
        <taxon>Rhabditida</taxon>
        <taxon>Rhabditina</taxon>
        <taxon>Rhabditomorpha</taxon>
        <taxon>Strongyloidea</taxon>
        <taxon>Ancylostomatidae</taxon>
        <taxon>Bunostominae</taxon>
        <taxon>Necator</taxon>
    </lineage>
</organism>
<feature type="region of interest" description="Disordered" evidence="1">
    <location>
        <begin position="428"/>
        <end position="451"/>
    </location>
</feature>
<feature type="region of interest" description="Disordered" evidence="1">
    <location>
        <begin position="377"/>
        <end position="396"/>
    </location>
</feature>
<feature type="compositionally biased region" description="Basic and acidic residues" evidence="1">
    <location>
        <begin position="310"/>
        <end position="321"/>
    </location>
</feature>
<evidence type="ECO:0000313" key="3">
    <source>
        <dbReference type="Proteomes" id="UP001303046"/>
    </source>
</evidence>
<dbReference type="Proteomes" id="UP001303046">
    <property type="component" value="Unassembled WGS sequence"/>
</dbReference>
<name>A0ABR1CI88_NECAM</name>
<feature type="region of interest" description="Disordered" evidence="1">
    <location>
        <begin position="203"/>
        <end position="229"/>
    </location>
</feature>
<keyword evidence="3" id="KW-1185">Reference proteome</keyword>
<evidence type="ECO:0000313" key="2">
    <source>
        <dbReference type="EMBL" id="KAK6738129.1"/>
    </source>
</evidence>
<feature type="compositionally biased region" description="Basic and acidic residues" evidence="1">
    <location>
        <begin position="208"/>
        <end position="229"/>
    </location>
</feature>
<protein>
    <submittedName>
        <fullName evidence="2">Uncharacterized protein</fullName>
    </submittedName>
</protein>
<proteinExistence type="predicted"/>
<reference evidence="2 3" key="1">
    <citation type="submission" date="2023-08" db="EMBL/GenBank/DDBJ databases">
        <title>A Necator americanus chromosomal reference genome.</title>
        <authorList>
            <person name="Ilik V."/>
            <person name="Petrzelkova K.J."/>
            <person name="Pardy F."/>
            <person name="Fuh T."/>
            <person name="Niatou-Singa F.S."/>
            <person name="Gouil Q."/>
            <person name="Baker L."/>
            <person name="Ritchie M.E."/>
            <person name="Jex A.R."/>
            <person name="Gazzola D."/>
            <person name="Li H."/>
            <person name="Toshio Fujiwara R."/>
            <person name="Zhan B."/>
            <person name="Aroian R.V."/>
            <person name="Pafco B."/>
            <person name="Schwarz E.M."/>
        </authorList>
    </citation>
    <scope>NUCLEOTIDE SEQUENCE [LARGE SCALE GENOMIC DNA]</scope>
    <source>
        <strain evidence="2 3">Aroian</strain>
        <tissue evidence="2">Whole animal</tissue>
    </source>
</reference>
<evidence type="ECO:0000256" key="1">
    <source>
        <dbReference type="SAM" id="MobiDB-lite"/>
    </source>
</evidence>
<gene>
    <name evidence="2" type="primary">Necator_chrII.g8108</name>
    <name evidence="2" type="ORF">RB195_020314</name>
</gene>
<feature type="compositionally biased region" description="Polar residues" evidence="1">
    <location>
        <begin position="383"/>
        <end position="394"/>
    </location>
</feature>
<comment type="caution">
    <text evidence="2">The sequence shown here is derived from an EMBL/GenBank/DDBJ whole genome shotgun (WGS) entry which is preliminary data.</text>
</comment>
<feature type="compositionally biased region" description="Basic and acidic residues" evidence="1">
    <location>
        <begin position="437"/>
        <end position="446"/>
    </location>
</feature>